<keyword evidence="1" id="KW-1133">Transmembrane helix</keyword>
<dbReference type="RefSeq" id="WP_173442681.1">
    <property type="nucleotide sequence ID" value="NZ_LECT01000029.1"/>
</dbReference>
<keyword evidence="1" id="KW-0812">Transmembrane</keyword>
<comment type="caution">
    <text evidence="2">The sequence shown here is derived from an EMBL/GenBank/DDBJ whole genome shotgun (WGS) entry which is preliminary data.</text>
</comment>
<keyword evidence="1" id="KW-0472">Membrane</keyword>
<evidence type="ECO:0008006" key="4">
    <source>
        <dbReference type="Google" id="ProtNLM"/>
    </source>
</evidence>
<dbReference type="Proteomes" id="UP000036367">
    <property type="component" value="Unassembled WGS sequence"/>
</dbReference>
<accession>A0A0J1BCL0</accession>
<evidence type="ECO:0000313" key="2">
    <source>
        <dbReference type="EMBL" id="KLU04236.1"/>
    </source>
</evidence>
<name>A0A0J1BCL0_RHOIS</name>
<dbReference type="EMBL" id="LECT01000029">
    <property type="protein sequence ID" value="KLU04236.1"/>
    <property type="molecule type" value="Genomic_DNA"/>
</dbReference>
<proteinExistence type="predicted"/>
<dbReference type="PATRIC" id="fig|595434.4.peg.3627"/>
<protein>
    <recommendedName>
        <fullName evidence="4">Transmembrane protein</fullName>
    </recommendedName>
</protein>
<gene>
    <name evidence="2" type="ORF">RISK_003822</name>
</gene>
<keyword evidence="3" id="KW-1185">Reference proteome</keyword>
<organism evidence="2 3">
    <name type="scientific">Rhodopirellula islandica</name>
    <dbReference type="NCBI Taxonomy" id="595434"/>
    <lineage>
        <taxon>Bacteria</taxon>
        <taxon>Pseudomonadati</taxon>
        <taxon>Planctomycetota</taxon>
        <taxon>Planctomycetia</taxon>
        <taxon>Pirellulales</taxon>
        <taxon>Pirellulaceae</taxon>
        <taxon>Rhodopirellula</taxon>
    </lineage>
</organism>
<evidence type="ECO:0000313" key="3">
    <source>
        <dbReference type="Proteomes" id="UP000036367"/>
    </source>
</evidence>
<feature type="transmembrane region" description="Helical" evidence="1">
    <location>
        <begin position="31"/>
        <end position="48"/>
    </location>
</feature>
<sequence>MDAFLLAFSIVDYFWDCWWEFKLYFLHLTKFQWMLLSTASVLSGFLCLRGDKFRI</sequence>
<reference evidence="2" key="1">
    <citation type="submission" date="2015-05" db="EMBL/GenBank/DDBJ databases">
        <title>Permanent draft genome of Rhodopirellula islandicus K833.</title>
        <authorList>
            <person name="Kizina J."/>
            <person name="Richter M."/>
            <person name="Glockner F.O."/>
            <person name="Harder J."/>
        </authorList>
    </citation>
    <scope>NUCLEOTIDE SEQUENCE [LARGE SCALE GENOMIC DNA]</scope>
    <source>
        <strain evidence="2">K833</strain>
    </source>
</reference>
<evidence type="ECO:0000256" key="1">
    <source>
        <dbReference type="SAM" id="Phobius"/>
    </source>
</evidence>
<dbReference type="AlphaFoldDB" id="A0A0J1BCL0"/>